<evidence type="ECO:0000313" key="7">
    <source>
        <dbReference type="EMBL" id="MBO8453938.1"/>
    </source>
</evidence>
<dbReference type="GO" id="GO:0006508">
    <property type="term" value="P:proteolysis"/>
    <property type="evidence" value="ECO:0007669"/>
    <property type="project" value="UniProtKB-KW"/>
</dbReference>
<reference evidence="7" key="2">
    <citation type="journal article" date="2021" name="PeerJ">
        <title>Extensive microbial diversity within the chicken gut microbiome revealed by metagenomics and culture.</title>
        <authorList>
            <person name="Gilroy R."/>
            <person name="Ravi A."/>
            <person name="Getino M."/>
            <person name="Pursley I."/>
            <person name="Horton D.L."/>
            <person name="Alikhan N.F."/>
            <person name="Baker D."/>
            <person name="Gharbi K."/>
            <person name="Hall N."/>
            <person name="Watson M."/>
            <person name="Adriaenssens E.M."/>
            <person name="Foster-Nyarko E."/>
            <person name="Jarju S."/>
            <person name="Secka A."/>
            <person name="Antonio M."/>
            <person name="Oren A."/>
            <person name="Chaudhuri R.R."/>
            <person name="La Ragione R."/>
            <person name="Hildebrand F."/>
            <person name="Pallen M.J."/>
        </authorList>
    </citation>
    <scope>NUCLEOTIDE SEQUENCE</scope>
    <source>
        <strain evidence="7">F1-3629</strain>
    </source>
</reference>
<dbReference type="InterPro" id="IPR002810">
    <property type="entry name" value="NfeD-like_C"/>
</dbReference>
<evidence type="ECO:0000256" key="2">
    <source>
        <dbReference type="ARBA" id="ARBA00022692"/>
    </source>
</evidence>
<keyword evidence="3 5" id="KW-1133">Transmembrane helix</keyword>
<comment type="caution">
    <text evidence="7">The sequence shown here is derived from an EMBL/GenBank/DDBJ whole genome shotgun (WGS) entry which is preliminary data.</text>
</comment>
<dbReference type="GO" id="GO:0008233">
    <property type="term" value="F:peptidase activity"/>
    <property type="evidence" value="ECO:0007669"/>
    <property type="project" value="UniProtKB-KW"/>
</dbReference>
<keyword evidence="2 5" id="KW-0812">Transmembrane</keyword>
<dbReference type="EMBL" id="JADIMJ010000065">
    <property type="protein sequence ID" value="MBO8453938.1"/>
    <property type="molecule type" value="Genomic_DNA"/>
</dbReference>
<evidence type="ECO:0000256" key="5">
    <source>
        <dbReference type="SAM" id="Phobius"/>
    </source>
</evidence>
<dbReference type="AlphaFoldDB" id="A0A940IGF3"/>
<dbReference type="Gene3D" id="2.40.50.140">
    <property type="entry name" value="Nucleic acid-binding proteins"/>
    <property type="match status" value="1"/>
</dbReference>
<organism evidence="7 8">
    <name type="scientific">Candidatus Cryptobacteroides gallistercoris</name>
    <dbReference type="NCBI Taxonomy" id="2840765"/>
    <lineage>
        <taxon>Bacteria</taxon>
        <taxon>Pseudomonadati</taxon>
        <taxon>Bacteroidota</taxon>
        <taxon>Bacteroidia</taxon>
        <taxon>Bacteroidales</taxon>
        <taxon>Candidatus Cryptobacteroides</taxon>
    </lineage>
</organism>
<protein>
    <submittedName>
        <fullName evidence="7">Serine protease</fullName>
    </submittedName>
</protein>
<keyword evidence="7" id="KW-0378">Hydrolase</keyword>
<gene>
    <name evidence="7" type="ORF">IAC07_04340</name>
</gene>
<reference evidence="7" key="1">
    <citation type="submission" date="2020-10" db="EMBL/GenBank/DDBJ databases">
        <authorList>
            <person name="Gilroy R."/>
        </authorList>
    </citation>
    <scope>NUCLEOTIDE SEQUENCE</scope>
    <source>
        <strain evidence="7">F1-3629</strain>
    </source>
</reference>
<dbReference type="Proteomes" id="UP000771749">
    <property type="component" value="Unassembled WGS sequence"/>
</dbReference>
<evidence type="ECO:0000256" key="1">
    <source>
        <dbReference type="ARBA" id="ARBA00004141"/>
    </source>
</evidence>
<evidence type="ECO:0000256" key="4">
    <source>
        <dbReference type="ARBA" id="ARBA00023136"/>
    </source>
</evidence>
<evidence type="ECO:0000259" key="6">
    <source>
        <dbReference type="Pfam" id="PF01957"/>
    </source>
</evidence>
<feature type="transmembrane region" description="Helical" evidence="5">
    <location>
        <begin position="52"/>
        <end position="71"/>
    </location>
</feature>
<name>A0A940IGF3_9BACT</name>
<feature type="domain" description="NfeD-like C-terminal" evidence="6">
    <location>
        <begin position="100"/>
        <end position="151"/>
    </location>
</feature>
<dbReference type="PANTHER" id="PTHR33507">
    <property type="entry name" value="INNER MEMBRANE PROTEIN YBBJ"/>
    <property type="match status" value="1"/>
</dbReference>
<dbReference type="InterPro" id="IPR052165">
    <property type="entry name" value="Membrane_assoc_protease"/>
</dbReference>
<dbReference type="InterPro" id="IPR012340">
    <property type="entry name" value="NA-bd_OB-fold"/>
</dbReference>
<keyword evidence="7" id="KW-0645">Protease</keyword>
<accession>A0A940IGF3</accession>
<dbReference type="PANTHER" id="PTHR33507:SF3">
    <property type="entry name" value="INNER MEMBRANE PROTEIN YBBJ"/>
    <property type="match status" value="1"/>
</dbReference>
<comment type="subcellular location">
    <subcellularLocation>
        <location evidence="1">Membrane</location>
        <topology evidence="1">Multi-pass membrane protein</topology>
    </subcellularLocation>
</comment>
<proteinExistence type="predicted"/>
<evidence type="ECO:0000313" key="8">
    <source>
        <dbReference type="Proteomes" id="UP000771749"/>
    </source>
</evidence>
<keyword evidence="4 5" id="KW-0472">Membrane</keyword>
<dbReference type="Pfam" id="PF01957">
    <property type="entry name" value="NfeD"/>
    <property type="match status" value="1"/>
</dbReference>
<dbReference type="GO" id="GO:0005886">
    <property type="term" value="C:plasma membrane"/>
    <property type="evidence" value="ECO:0007669"/>
    <property type="project" value="TreeGrafter"/>
</dbReference>
<evidence type="ECO:0000256" key="3">
    <source>
        <dbReference type="ARBA" id="ARBA00022989"/>
    </source>
</evidence>
<sequence>MAFVIILIAVGLVLILAEILLIPGIGVAGILGLVSLGGSCFYAFHEFGPTGGTVVTVVNAVLLLGLTIYVLRAKTWKKLALNTNIDSKIQFFDEHKLAAGDVGVTMTRLAPMGMARIDGTVYEVKSLEGIIDPGIDIEVVMIEDKKIYVKPVEKDF</sequence>